<dbReference type="SUPFAM" id="SSF49299">
    <property type="entry name" value="PKD domain"/>
    <property type="match status" value="2"/>
</dbReference>
<keyword evidence="1" id="KW-0732">Signal</keyword>
<dbReference type="InterPro" id="IPR000601">
    <property type="entry name" value="PKD_dom"/>
</dbReference>
<proteinExistence type="predicted"/>
<reference evidence="3 4" key="1">
    <citation type="submission" date="2019-01" db="EMBL/GenBank/DDBJ databases">
        <title>Lacibacter sp. strain TTM-7.</title>
        <authorList>
            <person name="Chen W.-M."/>
        </authorList>
    </citation>
    <scope>NUCLEOTIDE SEQUENCE [LARGE SCALE GENOMIC DNA]</scope>
    <source>
        <strain evidence="3 4">TTM-7</strain>
    </source>
</reference>
<dbReference type="EMBL" id="SDHW01000007">
    <property type="protein sequence ID" value="RXK58032.1"/>
    <property type="molecule type" value="Genomic_DNA"/>
</dbReference>
<dbReference type="SMART" id="SM00089">
    <property type="entry name" value="PKD"/>
    <property type="match status" value="2"/>
</dbReference>
<dbReference type="GO" id="GO:0005975">
    <property type="term" value="P:carbohydrate metabolic process"/>
    <property type="evidence" value="ECO:0007669"/>
    <property type="project" value="UniProtKB-ARBA"/>
</dbReference>
<dbReference type="InterPro" id="IPR013783">
    <property type="entry name" value="Ig-like_fold"/>
</dbReference>
<dbReference type="GO" id="GO:0004553">
    <property type="term" value="F:hydrolase activity, hydrolyzing O-glycosyl compounds"/>
    <property type="evidence" value="ECO:0007669"/>
    <property type="project" value="UniProtKB-ARBA"/>
</dbReference>
<comment type="caution">
    <text evidence="3">The sequence shown here is derived from an EMBL/GenBank/DDBJ whole genome shotgun (WGS) entry which is preliminary data.</text>
</comment>
<feature type="signal peptide" evidence="1">
    <location>
        <begin position="1"/>
        <end position="20"/>
    </location>
</feature>
<feature type="domain" description="PKD" evidence="2">
    <location>
        <begin position="366"/>
        <end position="413"/>
    </location>
</feature>
<gene>
    <name evidence="3" type="ORF">ESA94_18640</name>
</gene>
<evidence type="ECO:0000259" key="2">
    <source>
        <dbReference type="PROSITE" id="PS50093"/>
    </source>
</evidence>
<dbReference type="Gene3D" id="2.60.120.200">
    <property type="match status" value="1"/>
</dbReference>
<dbReference type="Pfam" id="PF13385">
    <property type="entry name" value="Laminin_G_3"/>
    <property type="match status" value="1"/>
</dbReference>
<keyword evidence="4" id="KW-1185">Reference proteome</keyword>
<dbReference type="PROSITE" id="PS50093">
    <property type="entry name" value="PKD"/>
    <property type="match status" value="2"/>
</dbReference>
<sequence length="554" mass="62671">MRFFLTTSVLIFFLCNSARAQVNLNKGLVAYYPFNGNANDESGNRNNPSAAQITFAADRFGNKNAACAFNGRNNYIRIPDNASLRFRNGFSISVWVMVKGFYDGKCHGNRIVMKGDADYLDGSYMLTFDDNRSSNGNNCYTERPDKSRQSFYGAFAASTSNEYIVPGKWYLLTYTYDGTNALLYIDCKLQAKGIVKNYNFANKYDLFFGKMDNMQYPYWFNGLLDEIRFYNRPLSKNEISALCTFTPEKSKTNCDEKEIVSAKFGYTVKNCNSIIFNLSAASIANLKSIQWNFGDGITTNQTSPSHTYAKYGKYKVKVITINKFGCADTVIKEVTLVKPKSDFTYSETDEPGKIQFKAKNKSENHTWTFDTTNDAKKEFAPIHLYNKSGNYKVQLITENNTGCRDTVQKQISINLKLPITTLSTEKETKLISAPEAPKLKLEKRADNVIQHILVENEYVNISIYDNGIIDGDSVTLIYNDEIIANHQLLNNKPLSFRIKIDRNRGKNELKMYAENLGSIPPNTALLIIDDGNQKHRIHISSSKSSNGIISFTTK</sequence>
<name>A0A4Q1CES0_9BACT</name>
<organism evidence="3 4">
    <name type="scientific">Lacibacter luteus</name>
    <dbReference type="NCBI Taxonomy" id="2508719"/>
    <lineage>
        <taxon>Bacteria</taxon>
        <taxon>Pseudomonadati</taxon>
        <taxon>Bacteroidota</taxon>
        <taxon>Chitinophagia</taxon>
        <taxon>Chitinophagales</taxon>
        <taxon>Chitinophagaceae</taxon>
        <taxon>Lacibacter</taxon>
    </lineage>
</organism>
<dbReference type="AlphaFoldDB" id="A0A4Q1CES0"/>
<accession>A0A4Q1CES0</accession>
<evidence type="ECO:0000313" key="3">
    <source>
        <dbReference type="EMBL" id="RXK58032.1"/>
    </source>
</evidence>
<dbReference type="PANTHER" id="PTHR47635:SF2">
    <property type="entry name" value="LAMG-LIKE JELLYROLL FOLD DOMAIN-CONTAINING PROTEIN"/>
    <property type="match status" value="1"/>
</dbReference>
<dbReference type="Proteomes" id="UP000290204">
    <property type="component" value="Unassembled WGS sequence"/>
</dbReference>
<protein>
    <submittedName>
        <fullName evidence="3">PKD domain-containing protein</fullName>
    </submittedName>
</protein>
<dbReference type="InterPro" id="IPR035986">
    <property type="entry name" value="PKD_dom_sf"/>
</dbReference>
<dbReference type="InterPro" id="IPR013320">
    <property type="entry name" value="ConA-like_dom_sf"/>
</dbReference>
<feature type="chain" id="PRO_5020795942" evidence="1">
    <location>
        <begin position="21"/>
        <end position="554"/>
    </location>
</feature>
<dbReference type="OrthoDB" id="9814380at2"/>
<dbReference type="SUPFAM" id="SSF49899">
    <property type="entry name" value="Concanavalin A-like lectins/glucanases"/>
    <property type="match status" value="1"/>
</dbReference>
<dbReference type="RefSeq" id="WP_129132462.1">
    <property type="nucleotide sequence ID" value="NZ_SDHW01000007.1"/>
</dbReference>
<evidence type="ECO:0000313" key="4">
    <source>
        <dbReference type="Proteomes" id="UP000290204"/>
    </source>
</evidence>
<evidence type="ECO:0000256" key="1">
    <source>
        <dbReference type="SAM" id="SignalP"/>
    </source>
</evidence>
<dbReference type="CDD" id="cd00146">
    <property type="entry name" value="PKD"/>
    <property type="match status" value="2"/>
</dbReference>
<feature type="domain" description="PKD" evidence="2">
    <location>
        <begin position="288"/>
        <end position="336"/>
    </location>
</feature>
<dbReference type="InterPro" id="IPR022409">
    <property type="entry name" value="PKD/Chitinase_dom"/>
</dbReference>
<dbReference type="Pfam" id="PF18911">
    <property type="entry name" value="PKD_4"/>
    <property type="match status" value="1"/>
</dbReference>
<dbReference type="PANTHER" id="PTHR47635">
    <property type="entry name" value="CUB DOMAIN-CONTAINING PROTEIN"/>
    <property type="match status" value="1"/>
</dbReference>
<dbReference type="Gene3D" id="2.60.40.10">
    <property type="entry name" value="Immunoglobulins"/>
    <property type="match status" value="2"/>
</dbReference>